<evidence type="ECO:0000313" key="2">
    <source>
        <dbReference type="EMBL" id="MQQ99489.1"/>
    </source>
</evidence>
<evidence type="ECO:0000256" key="1">
    <source>
        <dbReference type="SAM" id="Coils"/>
    </source>
</evidence>
<reference evidence="2 3" key="1">
    <citation type="submission" date="2019-10" db="EMBL/GenBank/DDBJ databases">
        <title>Glaciimonas soli sp. nov., a psychrophilic bacterium isolated from the forest soil of a high elevation mountain in Taiwan.</title>
        <authorList>
            <person name="Wang L.-T."/>
            <person name="Shieh W.Y."/>
        </authorList>
    </citation>
    <scope>NUCLEOTIDE SEQUENCE [LARGE SCALE GENOMIC DNA]</scope>
    <source>
        <strain evidence="2 3">GS1</strain>
    </source>
</reference>
<keyword evidence="1" id="KW-0175">Coiled coil</keyword>
<name>A0A843YKL1_9BURK</name>
<sequence>MSAPLKDFNDLKSLQQKLKAQEEVRLAEAAERLKQEQEATRAADVFRKSVGQVQPLTKKKS</sequence>
<dbReference type="EMBL" id="WINI01000001">
    <property type="protein sequence ID" value="MQQ99489.1"/>
    <property type="molecule type" value="Genomic_DNA"/>
</dbReference>
<keyword evidence="3" id="KW-1185">Reference proteome</keyword>
<dbReference type="Proteomes" id="UP000451565">
    <property type="component" value="Unassembled WGS sequence"/>
</dbReference>
<protein>
    <submittedName>
        <fullName evidence="2">Uncharacterized protein</fullName>
    </submittedName>
</protein>
<gene>
    <name evidence="2" type="ORF">GEV47_02160</name>
</gene>
<proteinExistence type="predicted"/>
<accession>A0A843YKL1</accession>
<comment type="caution">
    <text evidence="2">The sequence shown here is derived from an EMBL/GenBank/DDBJ whole genome shotgun (WGS) entry which is preliminary data.</text>
</comment>
<dbReference type="RefSeq" id="WP_153233061.1">
    <property type="nucleotide sequence ID" value="NZ_WINI01000001.1"/>
</dbReference>
<organism evidence="2 3">
    <name type="scientific">Glaciimonas soli</name>
    <dbReference type="NCBI Taxonomy" id="2590999"/>
    <lineage>
        <taxon>Bacteria</taxon>
        <taxon>Pseudomonadati</taxon>
        <taxon>Pseudomonadota</taxon>
        <taxon>Betaproteobacteria</taxon>
        <taxon>Burkholderiales</taxon>
        <taxon>Oxalobacteraceae</taxon>
        <taxon>Glaciimonas</taxon>
    </lineage>
</organism>
<evidence type="ECO:0000313" key="3">
    <source>
        <dbReference type="Proteomes" id="UP000451565"/>
    </source>
</evidence>
<feature type="coiled-coil region" evidence="1">
    <location>
        <begin position="11"/>
        <end position="40"/>
    </location>
</feature>
<dbReference type="AlphaFoldDB" id="A0A843YKL1"/>